<accession>A0A8C4X5S0</accession>
<evidence type="ECO:0000313" key="1">
    <source>
        <dbReference type="Ensembl" id="ENSECRP00000007541.1"/>
    </source>
</evidence>
<dbReference type="PANTHER" id="PTHR48424">
    <property type="entry name" value="DYNEIN LIGHT CHAIN-RELATED"/>
    <property type="match status" value="1"/>
</dbReference>
<dbReference type="PANTHER" id="PTHR48424:SF3">
    <property type="entry name" value="DYNEIN LIGHT CHAIN-RELATED"/>
    <property type="match status" value="1"/>
</dbReference>
<reference evidence="1" key="3">
    <citation type="submission" date="2025-09" db="UniProtKB">
        <authorList>
            <consortium name="Ensembl"/>
        </authorList>
    </citation>
    <scope>IDENTIFICATION</scope>
</reference>
<sequence>LLLNIICISKNGHLPQVKINKVFGLMCDVTPKVSSHDTVPCWIILLVKLLFNIGCNVLFNVVLLHGLGGTIHCILLHVLRHVCILDHSFSIRHSCPEGRCPAER</sequence>
<dbReference type="Proteomes" id="UP000694620">
    <property type="component" value="Chromosome 4"/>
</dbReference>
<evidence type="ECO:0008006" key="3">
    <source>
        <dbReference type="Google" id="ProtNLM"/>
    </source>
</evidence>
<dbReference type="Ensembl" id="ENSECRT00000007661.1">
    <property type="protein sequence ID" value="ENSECRP00000007541.1"/>
    <property type="gene ID" value="ENSECRG00000005017.1"/>
</dbReference>
<reference evidence="1" key="1">
    <citation type="submission" date="2021-06" db="EMBL/GenBank/DDBJ databases">
        <authorList>
            <consortium name="Wellcome Sanger Institute Data Sharing"/>
        </authorList>
    </citation>
    <scope>NUCLEOTIDE SEQUENCE [LARGE SCALE GENOMIC DNA]</scope>
</reference>
<name>A0A8C4X5S0_ERPCA</name>
<dbReference type="AlphaFoldDB" id="A0A8C4X5S0"/>
<evidence type="ECO:0000313" key="2">
    <source>
        <dbReference type="Proteomes" id="UP000694620"/>
    </source>
</evidence>
<keyword evidence="2" id="KW-1185">Reference proteome</keyword>
<proteinExistence type="predicted"/>
<protein>
    <recommendedName>
        <fullName evidence="3">Dynein light chain</fullName>
    </recommendedName>
</protein>
<reference evidence="1" key="2">
    <citation type="submission" date="2025-08" db="UniProtKB">
        <authorList>
            <consortium name="Ensembl"/>
        </authorList>
    </citation>
    <scope>IDENTIFICATION</scope>
</reference>
<organism evidence="1 2">
    <name type="scientific">Erpetoichthys calabaricus</name>
    <name type="common">Rope fish</name>
    <name type="synonym">Calamoichthys calabaricus</name>
    <dbReference type="NCBI Taxonomy" id="27687"/>
    <lineage>
        <taxon>Eukaryota</taxon>
        <taxon>Metazoa</taxon>
        <taxon>Chordata</taxon>
        <taxon>Craniata</taxon>
        <taxon>Vertebrata</taxon>
        <taxon>Euteleostomi</taxon>
        <taxon>Actinopterygii</taxon>
        <taxon>Polypteriformes</taxon>
        <taxon>Polypteridae</taxon>
        <taxon>Erpetoichthys</taxon>
    </lineage>
</organism>
<dbReference type="GeneTree" id="ENSGT00390000001618"/>